<dbReference type="InterPro" id="IPR018289">
    <property type="entry name" value="MULE_transposase_dom"/>
</dbReference>
<sequence>MSYDEHFTFTTVPYWVSLHPQASRGASSYVAPPQQQPQQQLQGSSGQVPYWVTAYPQASRSYVAPPQQQPQQQLQGSSGQVPYWVTAYPQASRSYVAPPQQQPQQQLQGPSGQVPYWVTAYPQASRSYVAPPQQQPQQQLQGPSGQVPYWVTAYPQASRSCVARRELRLNQSCMELPSHRVEVPHEERTEHIQASYSFLAPQPEPAVDALHPFPGQREVSQRGLHKVIGDDFMTDPRMLDHRCIPVERAKDKANRMSYECLQTTRKNPEATLRPTQSYWLKVINQIENMEWEDIEKRMKVMHHFFKGGYESRRSAYSKAVKEGSAEVDMNNVPDPLRILPDGRTFLHYQQPTMHIYYSEDVIKRAIDNGLWALIGDGIHKLNPRSKRGSSVRMEEGQLYTIHGVCRGGFEVPLLFAITRRKREEEYVIVFEKMKQALESASESDPQSEFELTIVVDYELAAINAAKRVFPRCAIEGCCWHLSQAWVRRRNTLGILQFLKGRGKCGRVTRWWRTLKGLPFLPREMFHLVNALRRPPVPASHPAYLPCKKFLNYLQSTWLRGPFEKMWCKYMVHEQRTTNVAENYHMRLRQMIGKYHPPLTELILVLRSVVAVAKATLSRMETFPNEMKKLRRKDRVRREKIEAAMSTFEASIQGGQNPSMAEIGRYCRKMSRYTSDKAV</sequence>
<accession>A0ABR1C6E3</accession>
<evidence type="ECO:0000313" key="3">
    <source>
        <dbReference type="Proteomes" id="UP001303046"/>
    </source>
</evidence>
<dbReference type="Proteomes" id="UP001303046">
    <property type="component" value="Unassembled WGS sequence"/>
</dbReference>
<proteinExistence type="predicted"/>
<reference evidence="2 3" key="1">
    <citation type="submission" date="2023-08" db="EMBL/GenBank/DDBJ databases">
        <title>A Necator americanus chromosomal reference genome.</title>
        <authorList>
            <person name="Ilik V."/>
            <person name="Petrzelkova K.J."/>
            <person name="Pardy F."/>
            <person name="Fuh T."/>
            <person name="Niatou-Singa F.S."/>
            <person name="Gouil Q."/>
            <person name="Baker L."/>
            <person name="Ritchie M.E."/>
            <person name="Jex A.R."/>
            <person name="Gazzola D."/>
            <person name="Li H."/>
            <person name="Toshio Fujiwara R."/>
            <person name="Zhan B."/>
            <person name="Aroian R.V."/>
            <person name="Pafco B."/>
            <person name="Schwarz E.M."/>
        </authorList>
    </citation>
    <scope>NUCLEOTIDE SEQUENCE [LARGE SCALE GENOMIC DNA]</scope>
    <source>
        <strain evidence="2 3">Aroian</strain>
        <tissue evidence="2">Whole animal</tissue>
    </source>
</reference>
<dbReference type="EMBL" id="JAVFWL010000002">
    <property type="protein sequence ID" value="KAK6734094.1"/>
    <property type="molecule type" value="Genomic_DNA"/>
</dbReference>
<comment type="caution">
    <text evidence="2">The sequence shown here is derived from an EMBL/GenBank/DDBJ whole genome shotgun (WGS) entry which is preliminary data.</text>
</comment>
<gene>
    <name evidence="2" type="primary">Necator_chrII.g5500</name>
    <name evidence="2" type="ORF">RB195_017707</name>
</gene>
<name>A0ABR1C6E3_NECAM</name>
<feature type="domain" description="MULE transposase" evidence="1">
    <location>
        <begin position="395"/>
        <end position="483"/>
    </location>
</feature>
<organism evidence="2 3">
    <name type="scientific">Necator americanus</name>
    <name type="common">Human hookworm</name>
    <dbReference type="NCBI Taxonomy" id="51031"/>
    <lineage>
        <taxon>Eukaryota</taxon>
        <taxon>Metazoa</taxon>
        <taxon>Ecdysozoa</taxon>
        <taxon>Nematoda</taxon>
        <taxon>Chromadorea</taxon>
        <taxon>Rhabditida</taxon>
        <taxon>Rhabditina</taxon>
        <taxon>Rhabditomorpha</taxon>
        <taxon>Strongyloidea</taxon>
        <taxon>Ancylostomatidae</taxon>
        <taxon>Bunostominae</taxon>
        <taxon>Necator</taxon>
    </lineage>
</organism>
<evidence type="ECO:0000259" key="1">
    <source>
        <dbReference type="Pfam" id="PF10551"/>
    </source>
</evidence>
<dbReference type="Pfam" id="PF10551">
    <property type="entry name" value="MULE"/>
    <property type="match status" value="1"/>
</dbReference>
<keyword evidence="3" id="KW-1185">Reference proteome</keyword>
<evidence type="ECO:0000313" key="2">
    <source>
        <dbReference type="EMBL" id="KAK6734094.1"/>
    </source>
</evidence>
<protein>
    <recommendedName>
        <fullName evidence="1">MULE transposase domain-containing protein</fullName>
    </recommendedName>
</protein>